<reference evidence="2 3" key="1">
    <citation type="submission" date="2019-12" db="EMBL/GenBank/DDBJ databases">
        <title>Auraticoccus cholistani sp. nov., an actinomycete isolated from soil of Cholistan desert.</title>
        <authorList>
            <person name="Cheema M.T."/>
        </authorList>
    </citation>
    <scope>NUCLEOTIDE SEQUENCE [LARGE SCALE GENOMIC DNA]</scope>
    <source>
        <strain evidence="2 3">F435</strain>
    </source>
</reference>
<evidence type="ECO:0000256" key="1">
    <source>
        <dbReference type="SAM" id="MobiDB-lite"/>
    </source>
</evidence>
<evidence type="ECO:0000313" key="2">
    <source>
        <dbReference type="EMBL" id="MVA76602.1"/>
    </source>
</evidence>
<feature type="compositionally biased region" description="Basic and acidic residues" evidence="1">
    <location>
        <begin position="105"/>
        <end position="118"/>
    </location>
</feature>
<keyword evidence="3" id="KW-1185">Reference proteome</keyword>
<accession>A0A6A9UXZ0</accession>
<comment type="caution">
    <text evidence="2">The sequence shown here is derived from an EMBL/GenBank/DDBJ whole genome shotgun (WGS) entry which is preliminary data.</text>
</comment>
<evidence type="ECO:0000313" key="3">
    <source>
        <dbReference type="Proteomes" id="UP000435304"/>
    </source>
</evidence>
<proteinExistence type="predicted"/>
<gene>
    <name evidence="2" type="ORF">GC722_11290</name>
</gene>
<organism evidence="2 3">
    <name type="scientific">Auraticoccus cholistanensis</name>
    <dbReference type="NCBI Taxonomy" id="2656650"/>
    <lineage>
        <taxon>Bacteria</taxon>
        <taxon>Bacillati</taxon>
        <taxon>Actinomycetota</taxon>
        <taxon>Actinomycetes</taxon>
        <taxon>Propionibacteriales</taxon>
        <taxon>Propionibacteriaceae</taxon>
        <taxon>Auraticoccus</taxon>
    </lineage>
</organism>
<dbReference type="RefSeq" id="WP_156610183.1">
    <property type="nucleotide sequence ID" value="NZ_WPCU01000007.1"/>
</dbReference>
<dbReference type="EMBL" id="WPCU01000007">
    <property type="protein sequence ID" value="MVA76602.1"/>
    <property type="molecule type" value="Genomic_DNA"/>
</dbReference>
<dbReference type="Proteomes" id="UP000435304">
    <property type="component" value="Unassembled WGS sequence"/>
</dbReference>
<feature type="region of interest" description="Disordered" evidence="1">
    <location>
        <begin position="53"/>
        <end position="74"/>
    </location>
</feature>
<feature type="region of interest" description="Disordered" evidence="1">
    <location>
        <begin position="91"/>
        <end position="118"/>
    </location>
</feature>
<protein>
    <submittedName>
        <fullName evidence="2">Uncharacterized protein</fullName>
    </submittedName>
</protein>
<sequence>MTPSPAQCLAWALTGELLETAAGGPGSGVVARARALLAAHGWDQAAVREHAAARQAAEQPWPHPLPEGWVGPGGHAQLQAGLQQLLDELGARAVRPPGPSAPLSARDRQLIADRPPHW</sequence>
<name>A0A6A9UXZ0_9ACTN</name>
<dbReference type="AlphaFoldDB" id="A0A6A9UXZ0"/>